<keyword evidence="3" id="KW-0378">Hydrolase</keyword>
<keyword evidence="9" id="KW-1185">Reference proteome</keyword>
<dbReference type="InterPro" id="IPR008928">
    <property type="entry name" value="6-hairpin_glycosidase_sf"/>
</dbReference>
<evidence type="ECO:0000259" key="6">
    <source>
        <dbReference type="Pfam" id="PF17389"/>
    </source>
</evidence>
<proteinExistence type="predicted"/>
<evidence type="ECO:0000259" key="4">
    <source>
        <dbReference type="Pfam" id="PF05592"/>
    </source>
</evidence>
<evidence type="ECO:0000313" key="9">
    <source>
        <dbReference type="Proteomes" id="UP000019384"/>
    </source>
</evidence>
<feature type="domain" description="Alpha-L-rhamnosidase concanavalin-like" evidence="4">
    <location>
        <begin position="324"/>
        <end position="424"/>
    </location>
</feature>
<reference evidence="8" key="2">
    <citation type="submission" date="2014-02" db="EMBL/GenBank/DDBJ databases">
        <title>Complete DNA sequence of /Kuraishia capsulata/ illustrates novel genomic features among budding yeasts (/Saccharomycotina/).</title>
        <authorList>
            <person name="Morales L."/>
            <person name="Noel B."/>
            <person name="Porcel B."/>
            <person name="Marcet-Houben M."/>
            <person name="Hullo M-F."/>
            <person name="Sacerdot C."/>
            <person name="Tekaia F."/>
            <person name="Leh-Louis V."/>
            <person name="Despons L."/>
            <person name="Khanna V."/>
            <person name="Aury J-M."/>
            <person name="Barbe V."/>
            <person name="Couloux A."/>
            <person name="Labadie K."/>
            <person name="Pelletier E."/>
            <person name="Souciet J-L."/>
            <person name="Boekhout T."/>
            <person name="Gabaldon T."/>
            <person name="Wincker P."/>
            <person name="Dujon B."/>
        </authorList>
    </citation>
    <scope>NUCLEOTIDE SEQUENCE</scope>
    <source>
        <strain evidence="8">CBS 1993</strain>
    </source>
</reference>
<dbReference type="InterPro" id="IPR016007">
    <property type="entry name" value="Alpha_rhamnosid"/>
</dbReference>
<name>W6MQ11_9ASCO</name>
<dbReference type="GeneID" id="34522144"/>
<dbReference type="EC" id="3.2.1.40" evidence="2"/>
<dbReference type="Pfam" id="PF08531">
    <property type="entry name" value="Bac_rhamnosid_N"/>
    <property type="match status" value="1"/>
</dbReference>
<dbReference type="EMBL" id="HG793130">
    <property type="protein sequence ID" value="CDK28766.1"/>
    <property type="molecule type" value="Genomic_DNA"/>
</dbReference>
<evidence type="ECO:0000256" key="2">
    <source>
        <dbReference type="ARBA" id="ARBA00012652"/>
    </source>
</evidence>
<dbReference type="Pfam" id="PF05592">
    <property type="entry name" value="Bac_rhamnosid"/>
    <property type="match status" value="1"/>
</dbReference>
<dbReference type="PANTHER" id="PTHR33307:SF6">
    <property type="entry name" value="ALPHA-RHAMNOSIDASE (EUROFUNG)-RELATED"/>
    <property type="match status" value="1"/>
</dbReference>
<dbReference type="Pfam" id="PF17389">
    <property type="entry name" value="Bac_rhamnosid6H"/>
    <property type="match status" value="1"/>
</dbReference>
<dbReference type="Gene3D" id="2.60.120.260">
    <property type="entry name" value="Galactose-binding domain-like"/>
    <property type="match status" value="2"/>
</dbReference>
<dbReference type="GO" id="GO:0030596">
    <property type="term" value="F:alpha-L-rhamnosidase activity"/>
    <property type="evidence" value="ECO:0007669"/>
    <property type="project" value="UniProtKB-EC"/>
</dbReference>
<evidence type="ECO:0000259" key="5">
    <source>
        <dbReference type="Pfam" id="PF08531"/>
    </source>
</evidence>
<protein>
    <recommendedName>
        <fullName evidence="2">alpha-L-rhamnosidase</fullName>
        <ecNumber evidence="2">3.2.1.40</ecNumber>
    </recommendedName>
</protein>
<dbReference type="SUPFAM" id="SSF48208">
    <property type="entry name" value="Six-hairpin glycosidases"/>
    <property type="match status" value="1"/>
</dbReference>
<dbReference type="Pfam" id="PF25788">
    <property type="entry name" value="Ig_Rha78A_N"/>
    <property type="match status" value="1"/>
</dbReference>
<evidence type="ECO:0000256" key="1">
    <source>
        <dbReference type="ARBA" id="ARBA00001445"/>
    </source>
</evidence>
<dbReference type="InterPro" id="IPR012341">
    <property type="entry name" value="6hp_glycosidase-like_sf"/>
</dbReference>
<organism evidence="8 9">
    <name type="scientific">Kuraishia capsulata CBS 1993</name>
    <dbReference type="NCBI Taxonomy" id="1382522"/>
    <lineage>
        <taxon>Eukaryota</taxon>
        <taxon>Fungi</taxon>
        <taxon>Dikarya</taxon>
        <taxon>Ascomycota</taxon>
        <taxon>Saccharomycotina</taxon>
        <taxon>Pichiomycetes</taxon>
        <taxon>Pichiales</taxon>
        <taxon>Pichiaceae</taxon>
        <taxon>Kuraishia</taxon>
    </lineage>
</organism>
<dbReference type="AlphaFoldDB" id="W6MQ11"/>
<sequence>MVEIKQVKVDLLTSGKELGVLDNPTPKISWEVVGAEKHWFQGAYQIRIKLFNSEVTTFPVVKSEKSTFVAWPWEDKKLASKQQFGVSVRVASSEAEDQFSEWSDFFDFQVGILPIDAWEPKFIALKDQDANASETLFRKDFHSSGDIMSAKVYSTALGICEVEINGSKISTNYLAPGWTSYHNRLLHQVYDVSEFLTEGENAIGVRAAPGWYSGYLGFDGRCNLYGKTRAISLLLEIIYADGTIKKVITDDSWKSSSGPIVLAELYHGETYDARLEQDGWSSPSFKTNNWSAVDVVEFTGKSILPQSFPYIRHIDTVRPQEIFTTPSGKTIVDFGLNLVGFVRVKKTFAPESHTIVLRHAEVMEKGELGVRPLRIAKATDTYTFKGDPEGEEWTPRFTSHGFRYCEINNWYGELTKDSIELVVISTDMTPVGTFESSNTMVNQLHANVIRSIRGNFLGLPTDCPQRAERLGWTGDIALFSPTACFLFDCAPLLRNWLQDVSAEQKEHDGIPPLVVPDVGGYILSESEGCAVWGDVAVLVPEALYDEYADPHILEEQFQSMADWIRAIPKLENKVRWREVAIQFGDWLDPAAPPENPILALTDARFVADAFLFKVITVLIETTKILGKTEELEYYTSLAAKCKKDFADEYLAISGRCASDTQCAYALAICFNLYANKTQVEHAGKRLAEIVRKGNFKIGTGFAGTPYITKALAQTGYADFAYRLLLQTKCPSWLYAVTMGATTIWERWDSMVPDGTINPGEMTSFNHYAFGAVASWMHSTIGGLSKSEPGWKSFKVEPILGGGFTHAKVTHRSPYGLISVSWKLDGLNFLMEVTVPLNSSAEVVLPNGKKNQTGSGTWYFNCVLKEEDLVDTVIQAEKDDVTFRF</sequence>
<accession>W6MQ11</accession>
<feature type="domain" description="Bacterial alpha-L-rhamnosidase N-terminal" evidence="5">
    <location>
        <begin position="146"/>
        <end position="312"/>
    </location>
</feature>
<evidence type="ECO:0000313" key="8">
    <source>
        <dbReference type="EMBL" id="CDK28766.1"/>
    </source>
</evidence>
<dbReference type="GO" id="GO:0005975">
    <property type="term" value="P:carbohydrate metabolic process"/>
    <property type="evidence" value="ECO:0007669"/>
    <property type="project" value="InterPro"/>
</dbReference>
<dbReference type="Pfam" id="PF17390">
    <property type="entry name" value="Bac_rhamnosid_C"/>
    <property type="match status" value="1"/>
</dbReference>
<dbReference type="Gene3D" id="2.60.40.10">
    <property type="entry name" value="Immunoglobulins"/>
    <property type="match status" value="1"/>
</dbReference>
<evidence type="ECO:0000259" key="7">
    <source>
        <dbReference type="Pfam" id="PF17390"/>
    </source>
</evidence>
<reference evidence="8" key="1">
    <citation type="submission" date="2013-12" db="EMBL/GenBank/DDBJ databases">
        <authorList>
            <person name="Genoscope - CEA"/>
        </authorList>
    </citation>
    <scope>NUCLEOTIDE SEQUENCE</scope>
    <source>
        <strain evidence="8">CBS 1993</strain>
    </source>
</reference>
<feature type="domain" description="Alpha-L-rhamnosidase C-terminal" evidence="7">
    <location>
        <begin position="782"/>
        <end position="853"/>
    </location>
</feature>
<feature type="domain" description="Alpha-L-rhamnosidase six-hairpin glycosidase" evidence="6">
    <location>
        <begin position="431"/>
        <end position="780"/>
    </location>
</feature>
<dbReference type="PIRSF" id="PIRSF010631">
    <property type="entry name" value="A-rhamnsds"/>
    <property type="match status" value="1"/>
</dbReference>
<dbReference type="RefSeq" id="XP_022460756.1">
    <property type="nucleotide sequence ID" value="XM_022605607.1"/>
</dbReference>
<dbReference type="HOGENOM" id="CLU_002926_0_0_1"/>
<dbReference type="PANTHER" id="PTHR33307">
    <property type="entry name" value="ALPHA-RHAMNOSIDASE (EUROFUNG)"/>
    <property type="match status" value="1"/>
</dbReference>
<gene>
    <name evidence="8" type="ORF">KUCA_T00004751001</name>
</gene>
<dbReference type="InterPro" id="IPR013783">
    <property type="entry name" value="Ig-like_fold"/>
</dbReference>
<comment type="catalytic activity">
    <reaction evidence="1">
        <text>Hydrolysis of terminal non-reducing alpha-L-rhamnose residues in alpha-L-rhamnosides.</text>
        <dbReference type="EC" id="3.2.1.40"/>
    </reaction>
</comment>
<dbReference type="InterPro" id="IPR035396">
    <property type="entry name" value="Bac_rhamnosid6H"/>
</dbReference>
<dbReference type="Gene3D" id="2.60.420.10">
    <property type="entry name" value="Maltose phosphorylase, domain 3"/>
    <property type="match status" value="1"/>
</dbReference>
<dbReference type="Gene3D" id="1.50.10.10">
    <property type="match status" value="1"/>
</dbReference>
<dbReference type="InterPro" id="IPR035398">
    <property type="entry name" value="Bac_rhamnosid_C"/>
</dbReference>
<dbReference type="STRING" id="1382522.W6MQ11"/>
<dbReference type="OrthoDB" id="10036721at2759"/>
<dbReference type="Proteomes" id="UP000019384">
    <property type="component" value="Unassembled WGS sequence"/>
</dbReference>
<dbReference type="InterPro" id="IPR013737">
    <property type="entry name" value="Bac_rhamnosid_N"/>
</dbReference>
<dbReference type="InterPro" id="IPR008902">
    <property type="entry name" value="Rhamnosid_concanavalin"/>
</dbReference>
<evidence type="ECO:0000256" key="3">
    <source>
        <dbReference type="ARBA" id="ARBA00022801"/>
    </source>
</evidence>